<proteinExistence type="inferred from homology"/>
<name>A0A6H5HYC4_9HYME</name>
<keyword evidence="8" id="KW-1185">Reference proteome</keyword>
<dbReference type="PANTHER" id="PTHR46203:SF1">
    <property type="entry name" value="MITOCHONDRIAL TRANSLATION RELEASE FACTOR IN RESCUE"/>
    <property type="match status" value="1"/>
</dbReference>
<dbReference type="Pfam" id="PF00472">
    <property type="entry name" value="RF-1"/>
    <property type="match status" value="1"/>
</dbReference>
<dbReference type="OrthoDB" id="277888at2759"/>
<dbReference type="Gene3D" id="3.30.160.20">
    <property type="match status" value="1"/>
</dbReference>
<comment type="subcellular location">
    <subcellularLocation>
        <location evidence="1">Mitochondrion</location>
    </subcellularLocation>
</comment>
<dbReference type="PANTHER" id="PTHR46203">
    <property type="entry name" value="PROBABLE PEPTIDE CHAIN RELEASE FACTOR C12ORF65"/>
    <property type="match status" value="1"/>
</dbReference>
<feature type="compositionally biased region" description="Basic and acidic residues" evidence="5">
    <location>
        <begin position="138"/>
        <end position="147"/>
    </location>
</feature>
<keyword evidence="3" id="KW-0809">Transit peptide</keyword>
<dbReference type="SUPFAM" id="SSF75620">
    <property type="entry name" value="Release factor"/>
    <property type="match status" value="1"/>
</dbReference>
<evidence type="ECO:0000256" key="1">
    <source>
        <dbReference type="ARBA" id="ARBA00004173"/>
    </source>
</evidence>
<accession>A0A6H5HYC4</accession>
<evidence type="ECO:0000256" key="4">
    <source>
        <dbReference type="ARBA" id="ARBA00023128"/>
    </source>
</evidence>
<evidence type="ECO:0000256" key="3">
    <source>
        <dbReference type="ARBA" id="ARBA00022946"/>
    </source>
</evidence>
<dbReference type="GO" id="GO:0005739">
    <property type="term" value="C:mitochondrion"/>
    <property type="evidence" value="ECO:0007669"/>
    <property type="project" value="UniProtKB-SubCell"/>
</dbReference>
<dbReference type="InterPro" id="IPR052405">
    <property type="entry name" value="Mito_Transl_Release_Factor"/>
</dbReference>
<dbReference type="GO" id="GO:0003747">
    <property type="term" value="F:translation release factor activity"/>
    <property type="evidence" value="ECO:0007669"/>
    <property type="project" value="InterPro"/>
</dbReference>
<dbReference type="AlphaFoldDB" id="A0A6H5HYC4"/>
<dbReference type="EMBL" id="CADCXV010000191">
    <property type="protein sequence ID" value="CAB0028777.1"/>
    <property type="molecule type" value="Genomic_DNA"/>
</dbReference>
<gene>
    <name evidence="7" type="ORF">TBRA_LOCUS914</name>
</gene>
<protein>
    <recommendedName>
        <fullName evidence="6">Prokaryotic-type class I peptide chain release factors domain-containing protein</fullName>
    </recommendedName>
</protein>
<dbReference type="Proteomes" id="UP000479190">
    <property type="component" value="Unassembled WGS sequence"/>
</dbReference>
<dbReference type="InterPro" id="IPR000352">
    <property type="entry name" value="Pep_chain_release_fac_I"/>
</dbReference>
<feature type="domain" description="Prokaryotic-type class I peptide chain release factors" evidence="6">
    <location>
        <begin position="45"/>
        <end position="148"/>
    </location>
</feature>
<keyword evidence="4" id="KW-0496">Mitochondrion</keyword>
<evidence type="ECO:0000256" key="5">
    <source>
        <dbReference type="SAM" id="MobiDB-lite"/>
    </source>
</evidence>
<evidence type="ECO:0000313" key="7">
    <source>
        <dbReference type="EMBL" id="CAB0028777.1"/>
    </source>
</evidence>
<dbReference type="InterPro" id="IPR045853">
    <property type="entry name" value="Pep_chain_release_fac_I_sf"/>
</dbReference>
<comment type="similarity">
    <text evidence="2">Belongs to the prokaryotic/mitochondrial release factor family.</text>
</comment>
<evidence type="ECO:0000259" key="6">
    <source>
        <dbReference type="Pfam" id="PF00472"/>
    </source>
</evidence>
<reference evidence="7 8" key="1">
    <citation type="submission" date="2020-02" db="EMBL/GenBank/DDBJ databases">
        <authorList>
            <person name="Ferguson B K."/>
        </authorList>
    </citation>
    <scope>NUCLEOTIDE SEQUENCE [LARGE SCALE GENOMIC DNA]</scope>
</reference>
<evidence type="ECO:0000313" key="8">
    <source>
        <dbReference type="Proteomes" id="UP000479190"/>
    </source>
</evidence>
<organism evidence="7 8">
    <name type="scientific">Trichogramma brassicae</name>
    <dbReference type="NCBI Taxonomy" id="86971"/>
    <lineage>
        <taxon>Eukaryota</taxon>
        <taxon>Metazoa</taxon>
        <taxon>Ecdysozoa</taxon>
        <taxon>Arthropoda</taxon>
        <taxon>Hexapoda</taxon>
        <taxon>Insecta</taxon>
        <taxon>Pterygota</taxon>
        <taxon>Neoptera</taxon>
        <taxon>Endopterygota</taxon>
        <taxon>Hymenoptera</taxon>
        <taxon>Apocrita</taxon>
        <taxon>Proctotrupomorpha</taxon>
        <taxon>Chalcidoidea</taxon>
        <taxon>Trichogrammatidae</taxon>
        <taxon>Trichogramma</taxon>
    </lineage>
</organism>
<feature type="region of interest" description="Disordered" evidence="5">
    <location>
        <begin position="131"/>
        <end position="163"/>
    </location>
</feature>
<sequence length="163" mass="18466">MFSIIQRLLMQPISTDLIRASIVTSACNYKNVPKRHLDFSKVPKLVEAELDFQYVRGSGPGGQATNKTSNCVVLKHLPTGIVVKCHDTRSALQNKELAKIKLIDKLDLLYNGEDAIENQKKKFLLKKTLEKKRRQRKRAEEKAEAKRIATSKTQSSESDSKIE</sequence>
<evidence type="ECO:0000256" key="2">
    <source>
        <dbReference type="ARBA" id="ARBA00010835"/>
    </source>
</evidence>